<dbReference type="Gene3D" id="1.20.120.1750">
    <property type="match status" value="1"/>
</dbReference>
<keyword evidence="7" id="KW-0862">Zinc</keyword>
<reference evidence="9" key="1">
    <citation type="journal article" date="2020" name="Nat. Commun.">
        <title>Large-scale genome sequencing of mycorrhizal fungi provides insights into the early evolution of symbiotic traits.</title>
        <authorList>
            <person name="Miyauchi S."/>
            <person name="Kiss E."/>
            <person name="Kuo A."/>
            <person name="Drula E."/>
            <person name="Kohler A."/>
            <person name="Sanchez-Garcia M."/>
            <person name="Morin E."/>
            <person name="Andreopoulos B."/>
            <person name="Barry K.W."/>
            <person name="Bonito G."/>
            <person name="Buee M."/>
            <person name="Carver A."/>
            <person name="Chen C."/>
            <person name="Cichocki N."/>
            <person name="Clum A."/>
            <person name="Culley D."/>
            <person name="Crous P.W."/>
            <person name="Fauchery L."/>
            <person name="Girlanda M."/>
            <person name="Hayes R.D."/>
            <person name="Keri Z."/>
            <person name="LaButti K."/>
            <person name="Lipzen A."/>
            <person name="Lombard V."/>
            <person name="Magnuson J."/>
            <person name="Maillard F."/>
            <person name="Murat C."/>
            <person name="Nolan M."/>
            <person name="Ohm R.A."/>
            <person name="Pangilinan J."/>
            <person name="Pereira M.F."/>
            <person name="Perotto S."/>
            <person name="Peter M."/>
            <person name="Pfister S."/>
            <person name="Riley R."/>
            <person name="Sitrit Y."/>
            <person name="Stielow J.B."/>
            <person name="Szollosi G."/>
            <person name="Zifcakova L."/>
            <person name="Stursova M."/>
            <person name="Spatafora J.W."/>
            <person name="Tedersoo L."/>
            <person name="Vaario L.M."/>
            <person name="Yamada A."/>
            <person name="Yan M."/>
            <person name="Wang P."/>
            <person name="Xu J."/>
            <person name="Bruns T."/>
            <person name="Baldrian P."/>
            <person name="Vilgalys R."/>
            <person name="Dunand C."/>
            <person name="Henrissat B."/>
            <person name="Grigoriev I.V."/>
            <person name="Hibbett D."/>
            <person name="Nagy L.G."/>
            <person name="Martin F.M."/>
        </authorList>
    </citation>
    <scope>NUCLEOTIDE SEQUENCE</scope>
    <source>
        <strain evidence="9">UH-Tt-Lm1</strain>
    </source>
</reference>
<dbReference type="EMBL" id="WIUZ02000013">
    <property type="protein sequence ID" value="KAF9781834.1"/>
    <property type="molecule type" value="Genomic_DNA"/>
</dbReference>
<evidence type="ECO:0000313" key="10">
    <source>
        <dbReference type="Proteomes" id="UP000736335"/>
    </source>
</evidence>
<dbReference type="PANTHER" id="PTHR22770:SF47">
    <property type="entry name" value="E3 UBIQUITIN-PROTEIN LIGASE RNF216"/>
    <property type="match status" value="1"/>
</dbReference>
<sequence>MDYVLSMFSSRVVEDPDPTPESNADLYSRHLALVREVIPDVHPEHAMGQIKALYPIYADQAVERVIQNLFDYSSYPQAKKDGVDVTLGGSSLGAVNGFASVDRPKPTGKNYKTLALKQLFTDFPTIPASHVRRVFASNNELYAPTHIQLTTEIESPTQPFALRAVRTAVSIIPGISLRKGKQKEMRDDEFEKEKAWLLLNSFQGTRQDRLSGETLSPVMGLNVPPEGGCLECECCFSDSAFHNMIQCPDTHLFCKECMIAYASSLLSERDFKIVCMSQSGCKLPFPESELKRFLTPKLLSLYEKVKQTKEIEIAGLDGLEECPHCDFKVVVDNPNERLLQCQNEECKATTCLWCRRPDHIPKSCAEAEEDKKIDACHAIEEAMTDALVRKCPKCNEVFIKDFGCNAMTCRNCKTNSCYVCRQIITGYSHYNNRQGAKEASMCVLWDDVEERHGEEVEEARRKAVAEYQKEHPELADDAPQVRLAEVSVRSGNQRPRTHLFLVFLFVSTVMYYMS</sequence>
<accession>A0A9P6L4F7</accession>
<evidence type="ECO:0000256" key="3">
    <source>
        <dbReference type="ARBA" id="ARBA00022723"/>
    </source>
</evidence>
<feature type="domain" description="RING-type" evidence="8">
    <location>
        <begin position="228"/>
        <end position="446"/>
    </location>
</feature>
<dbReference type="CDD" id="cd20339">
    <property type="entry name" value="BRcat_RBR_RNF216"/>
    <property type="match status" value="1"/>
</dbReference>
<evidence type="ECO:0000256" key="5">
    <source>
        <dbReference type="ARBA" id="ARBA00022771"/>
    </source>
</evidence>
<dbReference type="PANTHER" id="PTHR22770">
    <property type="entry name" value="UBIQUITIN CONJUGATING ENZYME 7 INTERACTING PROTEIN-RELATED"/>
    <property type="match status" value="1"/>
</dbReference>
<dbReference type="AlphaFoldDB" id="A0A9P6L4F7"/>
<dbReference type="SUPFAM" id="SSF57850">
    <property type="entry name" value="RING/U-box"/>
    <property type="match status" value="3"/>
</dbReference>
<dbReference type="Pfam" id="PF26200">
    <property type="entry name" value="Rcat_RNF216"/>
    <property type="match status" value="1"/>
</dbReference>
<dbReference type="Proteomes" id="UP000736335">
    <property type="component" value="Unassembled WGS sequence"/>
</dbReference>
<evidence type="ECO:0000256" key="7">
    <source>
        <dbReference type="ARBA" id="ARBA00022833"/>
    </source>
</evidence>
<proteinExistence type="predicted"/>
<evidence type="ECO:0000256" key="1">
    <source>
        <dbReference type="ARBA" id="ARBA00004906"/>
    </source>
</evidence>
<evidence type="ECO:0000256" key="2">
    <source>
        <dbReference type="ARBA" id="ARBA00022679"/>
    </source>
</evidence>
<organism evidence="9 10">
    <name type="scientific">Thelephora terrestris</name>
    <dbReference type="NCBI Taxonomy" id="56493"/>
    <lineage>
        <taxon>Eukaryota</taxon>
        <taxon>Fungi</taxon>
        <taxon>Dikarya</taxon>
        <taxon>Basidiomycota</taxon>
        <taxon>Agaricomycotina</taxon>
        <taxon>Agaricomycetes</taxon>
        <taxon>Thelephorales</taxon>
        <taxon>Thelephoraceae</taxon>
        <taxon>Thelephora</taxon>
    </lineage>
</organism>
<dbReference type="CDD" id="cd16630">
    <property type="entry name" value="RING-HC_RBR_RNF216"/>
    <property type="match status" value="1"/>
</dbReference>
<comment type="pathway">
    <text evidence="1">Protein modification; protein ubiquitination.</text>
</comment>
<dbReference type="InterPro" id="IPR047545">
    <property type="entry name" value="BRcat_RBR_RNF216"/>
</dbReference>
<keyword evidence="2" id="KW-0808">Transferase</keyword>
<dbReference type="CDD" id="cd20353">
    <property type="entry name" value="Rcat_RBR_RNF216"/>
    <property type="match status" value="1"/>
</dbReference>
<evidence type="ECO:0000256" key="6">
    <source>
        <dbReference type="ARBA" id="ARBA00022786"/>
    </source>
</evidence>
<keyword evidence="10" id="KW-1185">Reference proteome</keyword>
<reference evidence="9" key="2">
    <citation type="submission" date="2020-11" db="EMBL/GenBank/DDBJ databases">
        <authorList>
            <consortium name="DOE Joint Genome Institute"/>
            <person name="Kuo A."/>
            <person name="Miyauchi S."/>
            <person name="Kiss E."/>
            <person name="Drula E."/>
            <person name="Kohler A."/>
            <person name="Sanchez-Garcia M."/>
            <person name="Andreopoulos B."/>
            <person name="Barry K.W."/>
            <person name="Bonito G."/>
            <person name="Buee M."/>
            <person name="Carver A."/>
            <person name="Chen C."/>
            <person name="Cichocki N."/>
            <person name="Clum A."/>
            <person name="Culley D."/>
            <person name="Crous P.W."/>
            <person name="Fauchery L."/>
            <person name="Girlanda M."/>
            <person name="Hayes R."/>
            <person name="Keri Z."/>
            <person name="Labutti K."/>
            <person name="Lipzen A."/>
            <person name="Lombard V."/>
            <person name="Magnuson J."/>
            <person name="Maillard F."/>
            <person name="Morin E."/>
            <person name="Murat C."/>
            <person name="Nolan M."/>
            <person name="Ohm R."/>
            <person name="Pangilinan J."/>
            <person name="Pereira M."/>
            <person name="Perotto S."/>
            <person name="Peter M."/>
            <person name="Riley R."/>
            <person name="Sitrit Y."/>
            <person name="Stielow B."/>
            <person name="Szollosi G."/>
            <person name="Zifcakova L."/>
            <person name="Stursova M."/>
            <person name="Spatafora J.W."/>
            <person name="Tedersoo L."/>
            <person name="Vaario L.-M."/>
            <person name="Yamada A."/>
            <person name="Yan M."/>
            <person name="Wang P."/>
            <person name="Xu J."/>
            <person name="Bruns T."/>
            <person name="Baldrian P."/>
            <person name="Vilgalys R."/>
            <person name="Henrissat B."/>
            <person name="Grigoriev I.V."/>
            <person name="Hibbett D."/>
            <person name="Nagy L.G."/>
            <person name="Martin F.M."/>
        </authorList>
    </citation>
    <scope>NUCLEOTIDE SEQUENCE</scope>
    <source>
        <strain evidence="9">UH-Tt-Lm1</strain>
    </source>
</reference>
<evidence type="ECO:0000256" key="4">
    <source>
        <dbReference type="ARBA" id="ARBA00022737"/>
    </source>
</evidence>
<evidence type="ECO:0000313" key="9">
    <source>
        <dbReference type="EMBL" id="KAF9781834.1"/>
    </source>
</evidence>
<keyword evidence="3" id="KW-0479">Metal-binding</keyword>
<protein>
    <recommendedName>
        <fullName evidence="8">RING-type domain-containing protein</fullName>
    </recommendedName>
</protein>
<dbReference type="InterPro" id="IPR047544">
    <property type="entry name" value="RING-HC_RBR_RNF216"/>
</dbReference>
<dbReference type="GO" id="GO:0016740">
    <property type="term" value="F:transferase activity"/>
    <property type="evidence" value="ECO:0007669"/>
    <property type="project" value="UniProtKB-KW"/>
</dbReference>
<keyword evidence="5" id="KW-0863">Zinc-finger</keyword>
<dbReference type="InterPro" id="IPR051628">
    <property type="entry name" value="LUBAC_E3_Ligases"/>
</dbReference>
<name>A0A9P6L4F7_9AGAM</name>
<evidence type="ECO:0000259" key="8">
    <source>
        <dbReference type="PROSITE" id="PS51873"/>
    </source>
</evidence>
<dbReference type="GO" id="GO:0008270">
    <property type="term" value="F:zinc ion binding"/>
    <property type="evidence" value="ECO:0007669"/>
    <property type="project" value="UniProtKB-KW"/>
</dbReference>
<keyword evidence="4" id="KW-0677">Repeat</keyword>
<dbReference type="PROSITE" id="PS51873">
    <property type="entry name" value="TRIAD"/>
    <property type="match status" value="1"/>
</dbReference>
<dbReference type="InterPro" id="IPR047546">
    <property type="entry name" value="Rcat_RBR_RNF216"/>
</dbReference>
<comment type="caution">
    <text evidence="9">The sequence shown here is derived from an EMBL/GenBank/DDBJ whole genome shotgun (WGS) entry which is preliminary data.</text>
</comment>
<dbReference type="InterPro" id="IPR044066">
    <property type="entry name" value="TRIAD_supradom"/>
</dbReference>
<dbReference type="OrthoDB" id="10009520at2759"/>
<keyword evidence="6" id="KW-0833">Ubl conjugation pathway</keyword>
<gene>
    <name evidence="9" type="ORF">BJ322DRAFT_1078667</name>
</gene>